<protein>
    <recommendedName>
        <fullName evidence="4">DUF2946 domain-containing protein</fullName>
    </recommendedName>
</protein>
<evidence type="ECO:0000313" key="3">
    <source>
        <dbReference type="Proteomes" id="UP000184485"/>
    </source>
</evidence>
<feature type="chain" id="PRO_5009909583" description="DUF2946 domain-containing protein" evidence="1">
    <location>
        <begin position="26"/>
        <end position="113"/>
    </location>
</feature>
<reference evidence="2 3" key="1">
    <citation type="submission" date="2016-11" db="EMBL/GenBank/DDBJ databases">
        <authorList>
            <person name="Jaros S."/>
            <person name="Januszkiewicz K."/>
            <person name="Wedrychowicz H."/>
        </authorList>
    </citation>
    <scope>NUCLEOTIDE SEQUENCE [LARGE SCALE GENOMIC DNA]</scope>
    <source>
        <strain evidence="2 3">DSM 19436</strain>
    </source>
</reference>
<dbReference type="AlphaFoldDB" id="A0A1M5DM54"/>
<keyword evidence="1" id="KW-0732">Signal</keyword>
<dbReference type="EMBL" id="FQUP01000002">
    <property type="protein sequence ID" value="SHF68030.1"/>
    <property type="molecule type" value="Genomic_DNA"/>
</dbReference>
<organism evidence="2 3">
    <name type="scientific">Kaistia soli DSM 19436</name>
    <dbReference type="NCBI Taxonomy" id="1122133"/>
    <lineage>
        <taxon>Bacteria</taxon>
        <taxon>Pseudomonadati</taxon>
        <taxon>Pseudomonadota</taxon>
        <taxon>Alphaproteobacteria</taxon>
        <taxon>Hyphomicrobiales</taxon>
        <taxon>Kaistiaceae</taxon>
        <taxon>Kaistia</taxon>
    </lineage>
</organism>
<dbReference type="RefSeq" id="WP_073053530.1">
    <property type="nucleotide sequence ID" value="NZ_FQUP01000002.1"/>
</dbReference>
<gene>
    <name evidence="2" type="ORF">SAMN02745157_2731</name>
</gene>
<evidence type="ECO:0008006" key="4">
    <source>
        <dbReference type="Google" id="ProtNLM"/>
    </source>
</evidence>
<dbReference type="STRING" id="1122133.SAMN02745157_2731"/>
<accession>A0A1M5DM54</accession>
<sequence>MRRAIGIALVLLALAGMLLASIAEAGMLPGAAMTEMAATDCPHHQAEPVVDHSTVSGGKALAFMLCCFGVGSGVLAEATESRPVRLAALWLRPASDIVPHAGIPSPEPPPPRA</sequence>
<proteinExistence type="predicted"/>
<dbReference type="Proteomes" id="UP000184485">
    <property type="component" value="Unassembled WGS sequence"/>
</dbReference>
<evidence type="ECO:0000313" key="2">
    <source>
        <dbReference type="EMBL" id="SHF68030.1"/>
    </source>
</evidence>
<name>A0A1M5DM54_9HYPH</name>
<evidence type="ECO:0000256" key="1">
    <source>
        <dbReference type="SAM" id="SignalP"/>
    </source>
</evidence>
<feature type="signal peptide" evidence="1">
    <location>
        <begin position="1"/>
        <end position="25"/>
    </location>
</feature>
<keyword evidence="3" id="KW-1185">Reference proteome</keyword>